<keyword evidence="1" id="KW-1133">Transmembrane helix</keyword>
<reference evidence="3 4" key="1">
    <citation type="submission" date="2015-06" db="EMBL/GenBank/DDBJ databases">
        <title>New insights into the roles of widespread benthic archaea in carbon and nitrogen cycling.</title>
        <authorList>
            <person name="Lazar C.S."/>
            <person name="Baker B.J."/>
            <person name="Seitz K.W."/>
            <person name="Hyde A.S."/>
            <person name="Dick G.J."/>
            <person name="Hinrichs K.-U."/>
            <person name="Teske A.P."/>
        </authorList>
    </citation>
    <scope>NUCLEOTIDE SEQUENCE [LARGE SCALE GENOMIC DNA]</scope>
    <source>
        <strain evidence="3">DG-45</strain>
    </source>
</reference>
<dbReference type="InterPro" id="IPR011701">
    <property type="entry name" value="MFS"/>
</dbReference>
<feature type="transmembrane region" description="Helical" evidence="1">
    <location>
        <begin position="17"/>
        <end position="37"/>
    </location>
</feature>
<feature type="transmembrane region" description="Helical" evidence="1">
    <location>
        <begin position="76"/>
        <end position="98"/>
    </location>
</feature>
<organism evidence="3 4">
    <name type="scientific">miscellaneous Crenarchaeota group-15 archaeon DG-45</name>
    <dbReference type="NCBI Taxonomy" id="1685127"/>
    <lineage>
        <taxon>Archaea</taxon>
        <taxon>Candidatus Bathyarchaeota</taxon>
        <taxon>MCG-15</taxon>
    </lineage>
</organism>
<name>A0A0M0BPE9_9ARCH</name>
<keyword evidence="1" id="KW-0812">Transmembrane</keyword>
<gene>
    <name evidence="3" type="ORF">AC482_04080</name>
</gene>
<feature type="domain" description="Major facilitator superfamily (MFS) profile" evidence="2">
    <location>
        <begin position="1"/>
        <end position="130"/>
    </location>
</feature>
<accession>A0A0M0BPE9</accession>
<evidence type="ECO:0000313" key="3">
    <source>
        <dbReference type="EMBL" id="KON30314.1"/>
    </source>
</evidence>
<keyword evidence="1" id="KW-0472">Membrane</keyword>
<comment type="caution">
    <text evidence="3">The sequence shown here is derived from an EMBL/GenBank/DDBJ whole genome shotgun (WGS) entry which is preliminary data.</text>
</comment>
<protein>
    <recommendedName>
        <fullName evidence="2">Major facilitator superfamily (MFS) profile domain-containing protein</fullName>
    </recommendedName>
</protein>
<dbReference type="EMBL" id="LFWZ01000034">
    <property type="protein sequence ID" value="KON30314.1"/>
    <property type="molecule type" value="Genomic_DNA"/>
</dbReference>
<evidence type="ECO:0000256" key="1">
    <source>
        <dbReference type="SAM" id="Phobius"/>
    </source>
</evidence>
<evidence type="ECO:0000259" key="2">
    <source>
        <dbReference type="PROSITE" id="PS50850"/>
    </source>
</evidence>
<feature type="transmembrane region" description="Helical" evidence="1">
    <location>
        <begin position="104"/>
        <end position="125"/>
    </location>
</feature>
<dbReference type="Pfam" id="PF07690">
    <property type="entry name" value="MFS_1"/>
    <property type="match status" value="1"/>
</dbReference>
<dbReference type="GO" id="GO:0022857">
    <property type="term" value="F:transmembrane transporter activity"/>
    <property type="evidence" value="ECO:0007669"/>
    <property type="project" value="InterPro"/>
</dbReference>
<feature type="non-terminal residue" evidence="3">
    <location>
        <position position="1"/>
    </location>
</feature>
<sequence>SLVLGGVLADRYNKASIAAASYVLTGVSIVAISAVLFPSSMLLPMLAMLGFSQYLGGPAMHALTQSLSGESTRGRATGLEFSFLALGGVGASLLTGFLTDLYSITSAFILSSVFVFTAGILILTLRKKHL</sequence>
<dbReference type="InterPro" id="IPR036259">
    <property type="entry name" value="MFS_trans_sf"/>
</dbReference>
<dbReference type="AlphaFoldDB" id="A0A0M0BPE9"/>
<dbReference type="Gene3D" id="1.20.1250.20">
    <property type="entry name" value="MFS general substrate transporter like domains"/>
    <property type="match status" value="1"/>
</dbReference>
<proteinExistence type="predicted"/>
<evidence type="ECO:0000313" key="4">
    <source>
        <dbReference type="Proteomes" id="UP000037210"/>
    </source>
</evidence>
<dbReference type="Proteomes" id="UP000037210">
    <property type="component" value="Unassembled WGS sequence"/>
</dbReference>
<dbReference type="SUPFAM" id="SSF103473">
    <property type="entry name" value="MFS general substrate transporter"/>
    <property type="match status" value="1"/>
</dbReference>
<dbReference type="PROSITE" id="PS50850">
    <property type="entry name" value="MFS"/>
    <property type="match status" value="1"/>
</dbReference>
<dbReference type="InterPro" id="IPR020846">
    <property type="entry name" value="MFS_dom"/>
</dbReference>